<dbReference type="AlphaFoldDB" id="A0A318H993"/>
<reference evidence="1 2" key="2">
    <citation type="submission" date="2018-06" db="EMBL/GenBank/DDBJ databases">
        <title>Sequencing of bacterial isolates from soil warming experiment in Harvard Forest, Massachusetts, USA.</title>
        <authorList>
            <person name="Deangelis K.PhD."/>
        </authorList>
    </citation>
    <scope>NUCLEOTIDE SEQUENCE [LARGE SCALE GENOMIC DNA]</scope>
    <source>
        <strain evidence="1 2">GAS496</strain>
    </source>
</reference>
<dbReference type="Proteomes" id="UP000247781">
    <property type="component" value="Unassembled WGS sequence"/>
</dbReference>
<accession>A0A318H993</accession>
<comment type="caution">
    <text evidence="1">The sequence shown here is derived from an EMBL/GenBank/DDBJ whole genome shotgun (WGS) entry which is preliminary data.</text>
</comment>
<protein>
    <submittedName>
        <fullName evidence="1">Uncharacterized protein</fullName>
    </submittedName>
</protein>
<dbReference type="RefSeq" id="WP_235658544.1">
    <property type="nucleotide sequence ID" value="NZ_QJJU01000025.1"/>
</dbReference>
<gene>
    <name evidence="1" type="ORF">C8E89_12565</name>
</gene>
<proteinExistence type="predicted"/>
<dbReference type="EMBL" id="QJJU01000025">
    <property type="protein sequence ID" value="PXX02403.1"/>
    <property type="molecule type" value="Genomic_DNA"/>
</dbReference>
<reference evidence="2" key="1">
    <citation type="submission" date="2018-05" db="EMBL/GenBank/DDBJ databases">
        <authorList>
            <person name="Deangelis K."/>
            <person name="Huntemann M."/>
            <person name="Clum A."/>
            <person name="Pillay M."/>
            <person name="Palaniappan K."/>
            <person name="Varghese N."/>
            <person name="Mikhailova N."/>
            <person name="Stamatis D."/>
            <person name="Reddy T."/>
            <person name="Daum C."/>
            <person name="Shapiro N."/>
            <person name="Ivanova N."/>
            <person name="Kyrpides N."/>
            <person name="Woyke T."/>
        </authorList>
    </citation>
    <scope>NUCLEOTIDE SEQUENCE [LARGE SCALE GENOMIC DNA]</scope>
    <source>
        <strain evidence="2">GAS496</strain>
    </source>
</reference>
<name>A0A318H993_9MYCO</name>
<sequence length="50" mass="5865">MGTNWTSRLARPLGRIFKPAESIPAEFVDRDAERVRRELDLIRIRLPHHA</sequence>
<evidence type="ECO:0000313" key="1">
    <source>
        <dbReference type="EMBL" id="PXX02403.1"/>
    </source>
</evidence>
<organism evidence="1 2">
    <name type="scientific">Mycolicibacterium moriokaense</name>
    <dbReference type="NCBI Taxonomy" id="39691"/>
    <lineage>
        <taxon>Bacteria</taxon>
        <taxon>Bacillati</taxon>
        <taxon>Actinomycetota</taxon>
        <taxon>Actinomycetes</taxon>
        <taxon>Mycobacteriales</taxon>
        <taxon>Mycobacteriaceae</taxon>
        <taxon>Mycolicibacterium</taxon>
    </lineage>
</organism>
<evidence type="ECO:0000313" key="2">
    <source>
        <dbReference type="Proteomes" id="UP000247781"/>
    </source>
</evidence>
<keyword evidence="2" id="KW-1185">Reference proteome</keyword>